<name>A0A9P7BG36_9ASCO</name>
<keyword evidence="2" id="KW-1185">Reference proteome</keyword>
<accession>A0A9P7BG36</accession>
<reference evidence="1" key="1">
    <citation type="submission" date="2020-11" db="EMBL/GenBank/DDBJ databases">
        <title>Kefir isolates.</title>
        <authorList>
            <person name="Marcisauskas S."/>
            <person name="Kim Y."/>
            <person name="Blasche S."/>
        </authorList>
    </citation>
    <scope>NUCLEOTIDE SEQUENCE</scope>
    <source>
        <strain evidence="1">Olga-1</strain>
    </source>
</reference>
<dbReference type="EMBL" id="PUHW01000003">
    <property type="protein sequence ID" value="KAG0691307.1"/>
    <property type="molecule type" value="Genomic_DNA"/>
</dbReference>
<sequence>MGFITPGVHYVFDKKRIGRQSKAYNNTVYANENKNFINRYPNNLRLRDLSDIKTLYYEITLAFMHADRDFMFTLNLIRSKLQRYLRLLDKVEHLIKIKEKTMTKEEALRLLATITLIQGRQVEMECETHLDQPPLQATLTKHLELFDGGCILLNKYYNNQLTVDFENYDNYEMEYSEQIPYIKKEEEEEDEKKLNLFEQKEYKITDLGDDVLVKILSMSNNVTNISLSCKFFYHFVLQHKEFISYEMVISLYVRRYKLKFDLQQPSNMTDEHHHLNSHTLKVSSIFNTDNNPMNSDFNEDSTGNYILTRYRDPDVLTVISSSVFSTSYMTYQIYKSLQVDHVIPSDAWPDLKERYENELNSVSDSGRLSKGVFKQFWNEYPIPVPYLDPENPSNINYFESATYVDKLRIVIDLMISKTRFSNNIEDLFYFIVSLLVVLEYNKYVDDSTCIVPTGLLKNYAIYYMRQNELETENRLEDDDGNTIQTNDEELWSKIKFKNPLFYILLKRSASDELEEFLCPLFYGDHLKENNNFWVTLKDKNEGELIEEMINVHNTSPSMYIMNILAF</sequence>
<evidence type="ECO:0000313" key="2">
    <source>
        <dbReference type="Proteomes" id="UP000697127"/>
    </source>
</evidence>
<proteinExistence type="predicted"/>
<gene>
    <name evidence="1" type="ORF">C6P40_002698</name>
</gene>
<protein>
    <submittedName>
        <fullName evidence="1">Uncharacterized protein</fullName>
    </submittedName>
</protein>
<evidence type="ECO:0000313" key="1">
    <source>
        <dbReference type="EMBL" id="KAG0691307.1"/>
    </source>
</evidence>
<comment type="caution">
    <text evidence="1">The sequence shown here is derived from an EMBL/GenBank/DDBJ whole genome shotgun (WGS) entry which is preliminary data.</text>
</comment>
<dbReference type="Proteomes" id="UP000697127">
    <property type="component" value="Unassembled WGS sequence"/>
</dbReference>
<dbReference type="OrthoDB" id="3994378at2759"/>
<dbReference type="AlphaFoldDB" id="A0A9P7BG36"/>
<organism evidence="1 2">
    <name type="scientific">Pichia californica</name>
    <dbReference type="NCBI Taxonomy" id="460514"/>
    <lineage>
        <taxon>Eukaryota</taxon>
        <taxon>Fungi</taxon>
        <taxon>Dikarya</taxon>
        <taxon>Ascomycota</taxon>
        <taxon>Saccharomycotina</taxon>
        <taxon>Pichiomycetes</taxon>
        <taxon>Pichiales</taxon>
        <taxon>Pichiaceae</taxon>
        <taxon>Pichia</taxon>
    </lineage>
</organism>